<organism evidence="2 3">
    <name type="scientific">Haloplasma contractile SSD-17B</name>
    <dbReference type="NCBI Taxonomy" id="1033810"/>
    <lineage>
        <taxon>Bacteria</taxon>
        <taxon>Bacillati</taxon>
        <taxon>Mycoplasmatota</taxon>
        <taxon>Mollicutes</taxon>
        <taxon>Haloplasmatales</taxon>
        <taxon>Haloplasmataceae</taxon>
        <taxon>Haloplasma</taxon>
    </lineage>
</organism>
<dbReference type="Pfam" id="PF14808">
    <property type="entry name" value="TMEM164"/>
    <property type="match status" value="1"/>
</dbReference>
<accession>F7PVZ7</accession>
<feature type="transmembrane region" description="Helical" evidence="1">
    <location>
        <begin position="140"/>
        <end position="158"/>
    </location>
</feature>
<dbReference type="NCBIfam" id="TIGR02206">
    <property type="entry name" value="intg_mem_TP0381"/>
    <property type="match status" value="1"/>
</dbReference>
<proteinExistence type="predicted"/>
<evidence type="ECO:0000313" key="2">
    <source>
        <dbReference type="EMBL" id="ERJ12679.1"/>
    </source>
</evidence>
<dbReference type="FunCoup" id="F7PVZ7">
    <property type="interactions" value="4"/>
</dbReference>
<sequence length="260" mass="29992">MSFGEFFNVGVEGEFAYFTLAHFLPILIAISIIVIVYKKQDFLRSFKFEPNLRLILAFTLIVAEMSYFWQKMYIGSDIKDHLPLTICGWTAIFTALLLLSHNKFLFDVVYFWALAGSLNALITPAVIVDSGPMHFRYYQFWVMHLGIFIGLFYMIFVYKMRPTFVSFVKSYVLLAIFGVFCIYVNRLIPGANYLFLASTEAGGSALNFLPSNIVQRALVMGVLMLLLYFTAYLPYFIRDRRLKNKDLNVLNVEQQEVLVS</sequence>
<feature type="transmembrane region" description="Helical" evidence="1">
    <location>
        <begin position="50"/>
        <end position="69"/>
    </location>
</feature>
<feature type="transmembrane region" description="Helical" evidence="1">
    <location>
        <begin position="81"/>
        <end position="99"/>
    </location>
</feature>
<dbReference type="RefSeq" id="WP_008825911.1">
    <property type="nucleotide sequence ID" value="NZ_AFNU02000003.1"/>
</dbReference>
<keyword evidence="3" id="KW-1185">Reference proteome</keyword>
<dbReference type="AlphaFoldDB" id="F7PVZ7"/>
<reference evidence="2 3" key="2">
    <citation type="journal article" date="2013" name="PLoS ONE">
        <title>INDIGO - INtegrated Data Warehouse of MIcrobial GenOmes with Examples from the Red Sea Extremophiles.</title>
        <authorList>
            <person name="Alam I."/>
            <person name="Antunes A."/>
            <person name="Kamau A.A."/>
            <person name="Ba Alawi W."/>
            <person name="Kalkatawi M."/>
            <person name="Stingl U."/>
            <person name="Bajic V.B."/>
        </authorList>
    </citation>
    <scope>NUCLEOTIDE SEQUENCE [LARGE SCALE GENOMIC DNA]</scope>
    <source>
        <strain evidence="2 3">SSD-17B</strain>
    </source>
</reference>
<protein>
    <submittedName>
        <fullName evidence="2">YwaF protein</fullName>
    </submittedName>
</protein>
<feature type="transmembrane region" description="Helical" evidence="1">
    <location>
        <begin position="15"/>
        <end position="38"/>
    </location>
</feature>
<feature type="transmembrane region" description="Helical" evidence="1">
    <location>
        <begin position="108"/>
        <end position="128"/>
    </location>
</feature>
<reference evidence="2 3" key="1">
    <citation type="journal article" date="2011" name="J. Bacteriol.">
        <title>Genome sequence of Haloplasma contractile, an unusual contractile bacterium from a deep-sea anoxic brine lake.</title>
        <authorList>
            <person name="Antunes A."/>
            <person name="Alam I."/>
            <person name="El Dorry H."/>
            <person name="Siam R."/>
            <person name="Robertson A."/>
            <person name="Bajic V.B."/>
            <person name="Stingl U."/>
        </authorList>
    </citation>
    <scope>NUCLEOTIDE SEQUENCE [LARGE SCALE GENOMIC DNA]</scope>
    <source>
        <strain evidence="2 3">SSD-17B</strain>
    </source>
</reference>
<keyword evidence="1" id="KW-0472">Membrane</keyword>
<keyword evidence="1" id="KW-1133">Transmembrane helix</keyword>
<gene>
    <name evidence="2" type="primary">ywaF</name>
    <name evidence="2" type="ORF">HLPCO_001019</name>
</gene>
<dbReference type="eggNOG" id="COG5522">
    <property type="taxonomic scope" value="Bacteria"/>
</dbReference>
<dbReference type="InterPro" id="IPR011737">
    <property type="entry name" value="CHP02206_TP0381"/>
</dbReference>
<dbReference type="EMBL" id="AFNU02000003">
    <property type="protein sequence ID" value="ERJ12679.1"/>
    <property type="molecule type" value="Genomic_DNA"/>
</dbReference>
<dbReference type="OrthoDB" id="9813172at2"/>
<comment type="caution">
    <text evidence="2">The sequence shown here is derived from an EMBL/GenBank/DDBJ whole genome shotgun (WGS) entry which is preliminary data.</text>
</comment>
<keyword evidence="1" id="KW-0812">Transmembrane</keyword>
<name>F7PVZ7_9MOLU</name>
<evidence type="ECO:0000313" key="3">
    <source>
        <dbReference type="Proteomes" id="UP000005707"/>
    </source>
</evidence>
<evidence type="ECO:0000256" key="1">
    <source>
        <dbReference type="SAM" id="Phobius"/>
    </source>
</evidence>
<feature type="transmembrane region" description="Helical" evidence="1">
    <location>
        <begin position="217"/>
        <end position="237"/>
    </location>
</feature>
<dbReference type="InParanoid" id="F7PVZ7"/>
<dbReference type="Proteomes" id="UP000005707">
    <property type="component" value="Unassembled WGS sequence"/>
</dbReference>
<dbReference type="STRING" id="1033810.HLPCO_001019"/>
<feature type="transmembrane region" description="Helical" evidence="1">
    <location>
        <begin position="170"/>
        <end position="188"/>
    </location>
</feature>